<comment type="caution">
    <text evidence="2">The sequence shown here is derived from an EMBL/GenBank/DDBJ whole genome shotgun (WGS) entry which is preliminary data.</text>
</comment>
<dbReference type="EMBL" id="BRXX01000063">
    <property type="protein sequence ID" value="GMH86712.1"/>
    <property type="molecule type" value="Genomic_DNA"/>
</dbReference>
<feature type="chain" id="PRO_5040951433" description="Transmembrane protein" evidence="1">
    <location>
        <begin position="21"/>
        <end position="151"/>
    </location>
</feature>
<reference evidence="3" key="1">
    <citation type="journal article" date="2023" name="Commun. Biol.">
        <title>Genome analysis of Parmales, the sister group of diatoms, reveals the evolutionary specialization of diatoms from phago-mixotrophs to photoautotrophs.</title>
        <authorList>
            <person name="Ban H."/>
            <person name="Sato S."/>
            <person name="Yoshikawa S."/>
            <person name="Yamada K."/>
            <person name="Nakamura Y."/>
            <person name="Ichinomiya M."/>
            <person name="Sato N."/>
            <person name="Blanc-Mathieu R."/>
            <person name="Endo H."/>
            <person name="Kuwata A."/>
            <person name="Ogata H."/>
        </authorList>
    </citation>
    <scope>NUCLEOTIDE SEQUENCE [LARGE SCALE GENOMIC DNA]</scope>
    <source>
        <strain evidence="3">NIES 3699</strain>
    </source>
</reference>
<feature type="signal peptide" evidence="1">
    <location>
        <begin position="1"/>
        <end position="20"/>
    </location>
</feature>
<evidence type="ECO:0008006" key="4">
    <source>
        <dbReference type="Google" id="ProtNLM"/>
    </source>
</evidence>
<evidence type="ECO:0000313" key="2">
    <source>
        <dbReference type="EMBL" id="GMH86712.1"/>
    </source>
</evidence>
<keyword evidence="3" id="KW-1185">Reference proteome</keyword>
<protein>
    <recommendedName>
        <fullName evidence="4">Transmembrane protein</fullName>
    </recommendedName>
</protein>
<evidence type="ECO:0000256" key="1">
    <source>
        <dbReference type="SAM" id="SignalP"/>
    </source>
</evidence>
<dbReference type="AlphaFoldDB" id="A0A9W7BA79"/>
<name>A0A9W7BA79_9STRA</name>
<gene>
    <name evidence="2" type="ORF">TrVE_jg11912</name>
</gene>
<proteinExistence type="predicted"/>
<sequence>MMHAQLRIIFLLSLFVSLTAFVTNLSPPSHARFSTLEARGGSSSKSPDHFDTSLQAFKVALDWRSIEEHVNCNGALSTDNEIPNFQFAPMTEWPPLTSDSKVWPPMPSNPYPLSSGGSDSSSYDESGGFVIEDDITISRKILKNLKKLMHL</sequence>
<keyword evidence="1" id="KW-0732">Signal</keyword>
<evidence type="ECO:0000313" key="3">
    <source>
        <dbReference type="Proteomes" id="UP001165160"/>
    </source>
</evidence>
<accession>A0A9W7BA79</accession>
<organism evidence="2 3">
    <name type="scientific">Triparma verrucosa</name>
    <dbReference type="NCBI Taxonomy" id="1606542"/>
    <lineage>
        <taxon>Eukaryota</taxon>
        <taxon>Sar</taxon>
        <taxon>Stramenopiles</taxon>
        <taxon>Ochrophyta</taxon>
        <taxon>Bolidophyceae</taxon>
        <taxon>Parmales</taxon>
        <taxon>Triparmaceae</taxon>
        <taxon>Triparma</taxon>
    </lineage>
</organism>
<dbReference type="Proteomes" id="UP001165160">
    <property type="component" value="Unassembled WGS sequence"/>
</dbReference>